<dbReference type="Proteomes" id="UP000030437">
    <property type="component" value="Unassembled WGS sequence"/>
</dbReference>
<dbReference type="OrthoDB" id="2451487at2"/>
<dbReference type="GO" id="GO:0004386">
    <property type="term" value="F:helicase activity"/>
    <property type="evidence" value="ECO:0007669"/>
    <property type="project" value="UniProtKB-KW"/>
</dbReference>
<reference evidence="1 2" key="1">
    <citation type="submission" date="2014-02" db="EMBL/GenBank/DDBJ databases">
        <title>Draft genome sequence of Lysinibacillus odysseyi NBRC 100172.</title>
        <authorList>
            <person name="Zhang F."/>
            <person name="Wang G."/>
            <person name="Zhang L."/>
        </authorList>
    </citation>
    <scope>NUCLEOTIDE SEQUENCE [LARGE SCALE GENOMIC DNA]</scope>
    <source>
        <strain evidence="1 2">NBRC 100172</strain>
    </source>
</reference>
<name>A0A0A3J3B5_9BACI</name>
<evidence type="ECO:0000313" key="1">
    <source>
        <dbReference type="EMBL" id="KGR81537.1"/>
    </source>
</evidence>
<proteinExistence type="predicted"/>
<organism evidence="1 2">
    <name type="scientific">Lysinibacillus odysseyi 34hs-1 = NBRC 100172</name>
    <dbReference type="NCBI Taxonomy" id="1220589"/>
    <lineage>
        <taxon>Bacteria</taxon>
        <taxon>Bacillati</taxon>
        <taxon>Bacillota</taxon>
        <taxon>Bacilli</taxon>
        <taxon>Bacillales</taxon>
        <taxon>Bacillaceae</taxon>
        <taxon>Lysinibacillus</taxon>
    </lineage>
</organism>
<keyword evidence="1" id="KW-0067">ATP-binding</keyword>
<comment type="caution">
    <text evidence="1">The sequence shown here is derived from an EMBL/GenBank/DDBJ whole genome shotgun (WGS) entry which is preliminary data.</text>
</comment>
<protein>
    <submittedName>
        <fullName evidence="1">DNA helicase</fullName>
    </submittedName>
</protein>
<dbReference type="eggNOG" id="ENOG5033VCZ">
    <property type="taxonomic scope" value="Bacteria"/>
</dbReference>
<accession>A0A0A3J3B5</accession>
<dbReference type="AlphaFoldDB" id="A0A0A3J3B5"/>
<keyword evidence="2" id="KW-1185">Reference proteome</keyword>
<keyword evidence="1" id="KW-0347">Helicase</keyword>
<keyword evidence="1" id="KW-0547">Nucleotide-binding</keyword>
<dbReference type="EMBL" id="JPVP01000060">
    <property type="protein sequence ID" value="KGR81537.1"/>
    <property type="molecule type" value="Genomic_DNA"/>
</dbReference>
<gene>
    <name evidence="1" type="ORF">CD32_19465</name>
</gene>
<sequence length="190" mass="22258">MNVVENTAQQQVNRYIEILFARLTAKADVKQFEQIIKNNVQAKKSSAKDEVDYFDRLMLNITYFVENKAVWNKMMQETYGRGQVPKISYIESETMAQQMRIRQAIGEKMNDYTKLFHSQYKALQVTEEDVVYDYAYASVEHSLRYDFLTYVTIQKDVQELLAGEFEETLRVIDGYVAYHADQAVNQMALL</sequence>
<dbReference type="STRING" id="1220589.CD32_19465"/>
<keyword evidence="1" id="KW-0378">Hydrolase</keyword>
<evidence type="ECO:0000313" key="2">
    <source>
        <dbReference type="Proteomes" id="UP000030437"/>
    </source>
</evidence>